<dbReference type="EMBL" id="HBGW01064934">
    <property type="protein sequence ID" value="CAD9611544.1"/>
    <property type="molecule type" value="Transcribed_RNA"/>
</dbReference>
<evidence type="ECO:0008006" key="3">
    <source>
        <dbReference type="Google" id="ProtNLM"/>
    </source>
</evidence>
<organism evidence="2">
    <name type="scientific">Zooxanthella nutricula</name>
    <dbReference type="NCBI Taxonomy" id="1333877"/>
    <lineage>
        <taxon>Eukaryota</taxon>
        <taxon>Sar</taxon>
        <taxon>Alveolata</taxon>
        <taxon>Dinophyceae</taxon>
        <taxon>Peridiniales</taxon>
        <taxon>Peridiniales incertae sedis</taxon>
        <taxon>Zooxanthella</taxon>
    </lineage>
</organism>
<dbReference type="InterPro" id="IPR032710">
    <property type="entry name" value="NTF2-like_dom_sf"/>
</dbReference>
<gene>
    <name evidence="2" type="ORF">BRAN1462_LOCUS41406</name>
</gene>
<proteinExistence type="predicted"/>
<name>A0A7S2LPV8_9DINO</name>
<dbReference type="AlphaFoldDB" id="A0A7S2LPV8"/>
<keyword evidence="1" id="KW-0732">Signal</keyword>
<protein>
    <recommendedName>
        <fullName evidence="3">SnoaL-like domain-containing protein</fullName>
    </recommendedName>
</protein>
<feature type="signal peptide" evidence="1">
    <location>
        <begin position="1"/>
        <end position="26"/>
    </location>
</feature>
<evidence type="ECO:0000313" key="2">
    <source>
        <dbReference type="EMBL" id="CAD9611544.1"/>
    </source>
</evidence>
<sequence>MGCGGHGAGLLLLALGWALGPHPAAAAPESCEADDEAALMQLQPRRLSAGTAPDGDPICPGNFSVCPTDETQQRCGWLEGFTIGGGFLFQGITGVGGCTRGWQEPLNESCFEDPPSGSLGELLLQYARGYSEWGGTHTAWMWSGKSFAKQDSWGLIGDYYWKFVARYAKGFRFTAYPEPLNAPFAQEHKTCAVVPSAEGPGYLLFGFTSEPYVYGAGFAIIDEHGFIVRQLATGDGPVADESTPGSVVPAPTSIGGDGPAAAMVKSYWDALAAGDIATVAAMYHPKAKVILYNSLNASNGDQVQLQGFEGPGIAAYLNKVVSYFGPGAIANGTLALRFGEEKSQVRMEKVPGNAYSAYEIGSAKYTQAFVLGDGGKIWGEGVVAAMPGFVLR</sequence>
<evidence type="ECO:0000256" key="1">
    <source>
        <dbReference type="SAM" id="SignalP"/>
    </source>
</evidence>
<reference evidence="2" key="1">
    <citation type="submission" date="2021-01" db="EMBL/GenBank/DDBJ databases">
        <authorList>
            <person name="Corre E."/>
            <person name="Pelletier E."/>
            <person name="Niang G."/>
            <person name="Scheremetjew M."/>
            <person name="Finn R."/>
            <person name="Kale V."/>
            <person name="Holt S."/>
            <person name="Cochrane G."/>
            <person name="Meng A."/>
            <person name="Brown T."/>
            <person name="Cohen L."/>
        </authorList>
    </citation>
    <scope>NUCLEOTIDE SEQUENCE</scope>
    <source>
        <strain evidence="2">RCC3387</strain>
    </source>
</reference>
<dbReference type="SUPFAM" id="SSF54427">
    <property type="entry name" value="NTF2-like"/>
    <property type="match status" value="1"/>
</dbReference>
<feature type="chain" id="PRO_5031057787" description="SnoaL-like domain-containing protein" evidence="1">
    <location>
        <begin position="27"/>
        <end position="392"/>
    </location>
</feature>
<accession>A0A7S2LPV8</accession>